<keyword evidence="28" id="KW-1185">Reference proteome</keyword>
<dbReference type="GeneID" id="8101354"/>
<dbReference type="OMA" id="EQCREVD"/>
<evidence type="ECO:0000256" key="15">
    <source>
        <dbReference type="ARBA" id="ARBA00022990"/>
    </source>
</evidence>
<dbReference type="Proteomes" id="UP000001745">
    <property type="component" value="Unassembled WGS sequence"/>
</dbReference>
<dbReference type="PANTHER" id="PTHR10160:SF19">
    <property type="entry name" value="PROTON-TRANSLOCATING NAD(P)(+) TRANSHYDROGENASE"/>
    <property type="match status" value="1"/>
</dbReference>
<dbReference type="NCBIfam" id="TIGR00561">
    <property type="entry name" value="pntA"/>
    <property type="match status" value="1"/>
</dbReference>
<name>B8MAQ6_TALSN</name>
<dbReference type="GO" id="GO:0006740">
    <property type="term" value="P:NADPH regeneration"/>
    <property type="evidence" value="ECO:0007669"/>
    <property type="project" value="TreeGrafter"/>
</dbReference>
<feature type="transmembrane region" description="Helical" evidence="24">
    <location>
        <begin position="658"/>
        <end position="677"/>
    </location>
</feature>
<dbReference type="Pfam" id="PF12769">
    <property type="entry name" value="PNTB_4TM"/>
    <property type="match status" value="1"/>
</dbReference>
<feature type="domain" description="Alanine dehydrogenase/pyridine nucleotide transhydrogenase NAD(H)-binding" evidence="25">
    <location>
        <begin position="229"/>
        <end position="391"/>
    </location>
</feature>
<evidence type="ECO:0000256" key="8">
    <source>
        <dbReference type="ARBA" id="ARBA00022692"/>
    </source>
</evidence>
<evidence type="ECO:0000256" key="24">
    <source>
        <dbReference type="SAM" id="Phobius"/>
    </source>
</evidence>
<feature type="transmembrane region" description="Helical" evidence="24">
    <location>
        <begin position="788"/>
        <end position="810"/>
    </location>
</feature>
<feature type="transmembrane region" description="Helical" evidence="24">
    <location>
        <begin position="510"/>
        <end position="531"/>
    </location>
</feature>
<feature type="transmembrane region" description="Helical" evidence="24">
    <location>
        <begin position="631"/>
        <end position="651"/>
    </location>
</feature>
<evidence type="ECO:0000313" key="28">
    <source>
        <dbReference type="Proteomes" id="UP000001745"/>
    </source>
</evidence>
<keyword evidence="6" id="KW-1003">Cell membrane</keyword>
<dbReference type="Gene3D" id="3.40.50.1220">
    <property type="entry name" value="TPP-binding domain"/>
    <property type="match status" value="1"/>
</dbReference>
<comment type="subcellular location">
    <subcellularLocation>
        <location evidence="2">Cell inner membrane</location>
        <topology evidence="2">Multi-pass membrane protein</topology>
    </subcellularLocation>
    <subcellularLocation>
        <location evidence="1">Mitochondrion inner membrane</location>
        <topology evidence="1">Multi-pass membrane protein</topology>
        <orientation evidence="1">Matrix side</orientation>
    </subcellularLocation>
</comment>
<dbReference type="CDD" id="cd05304">
    <property type="entry name" value="Rubrum_tdh"/>
    <property type="match status" value="1"/>
</dbReference>
<dbReference type="SUPFAM" id="SSF52467">
    <property type="entry name" value="DHS-like NAD/FAD-binding domain"/>
    <property type="match status" value="1"/>
</dbReference>
<evidence type="ECO:0000256" key="9">
    <source>
        <dbReference type="ARBA" id="ARBA00022741"/>
    </source>
</evidence>
<keyword evidence="8 24" id="KW-0812">Transmembrane</keyword>
<dbReference type="InterPro" id="IPR007698">
    <property type="entry name" value="AlaDH/PNT_NAD(H)-bd"/>
</dbReference>
<feature type="domain" description="Alanine dehydrogenase/pyridine nucleotide transhydrogenase N-terminal" evidence="26">
    <location>
        <begin position="83"/>
        <end position="223"/>
    </location>
</feature>
<keyword evidence="9" id="KW-0547">Nucleotide-binding</keyword>
<dbReference type="STRING" id="441959.B8MAQ6"/>
<evidence type="ECO:0000256" key="10">
    <source>
        <dbReference type="ARBA" id="ARBA00022792"/>
    </source>
</evidence>
<dbReference type="Pfam" id="PF05222">
    <property type="entry name" value="AlaDh_PNT_N"/>
    <property type="match status" value="1"/>
</dbReference>
<feature type="transmembrane region" description="Helical" evidence="24">
    <location>
        <begin position="712"/>
        <end position="732"/>
    </location>
</feature>
<evidence type="ECO:0000256" key="23">
    <source>
        <dbReference type="ARBA" id="ARBA00079255"/>
    </source>
</evidence>
<evidence type="ECO:0000256" key="7">
    <source>
        <dbReference type="ARBA" id="ARBA00022519"/>
    </source>
</evidence>
<comment type="similarity">
    <text evidence="3">In the N-terminal section; belongs to the AlaDH/PNT family.</text>
</comment>
<evidence type="ECO:0000256" key="2">
    <source>
        <dbReference type="ARBA" id="ARBA00004429"/>
    </source>
</evidence>
<feature type="transmembrane region" description="Helical" evidence="24">
    <location>
        <begin position="566"/>
        <end position="585"/>
    </location>
</feature>
<dbReference type="OrthoDB" id="37244at2759"/>
<dbReference type="InterPro" id="IPR007886">
    <property type="entry name" value="AlaDH/PNT_N"/>
</dbReference>
<dbReference type="NCBIfam" id="NF006942">
    <property type="entry name" value="PRK09424.1"/>
    <property type="match status" value="1"/>
</dbReference>
<accession>B8MAQ6</accession>
<keyword evidence="27" id="KW-0560">Oxidoreductase</keyword>
<dbReference type="GO" id="GO:0005886">
    <property type="term" value="C:plasma membrane"/>
    <property type="evidence" value="ECO:0007669"/>
    <property type="project" value="UniProtKB-SubCell"/>
</dbReference>
<dbReference type="InterPro" id="IPR008142">
    <property type="entry name" value="AlaDH/PNT_CS1"/>
</dbReference>
<evidence type="ECO:0000256" key="4">
    <source>
        <dbReference type="ARBA" id="ARBA00011738"/>
    </source>
</evidence>
<dbReference type="FunFam" id="3.40.50.1220:FF:000002">
    <property type="entry name" value="NAD(P) transhydrogenase subunit beta"/>
    <property type="match status" value="1"/>
</dbReference>
<dbReference type="InterPro" id="IPR026255">
    <property type="entry name" value="NADP_transhyd_a"/>
</dbReference>
<dbReference type="EMBL" id="EQ962655">
    <property type="protein sequence ID" value="EED17746.1"/>
    <property type="molecule type" value="Genomic_DNA"/>
</dbReference>
<dbReference type="GO" id="GO:0016491">
    <property type="term" value="F:oxidoreductase activity"/>
    <property type="evidence" value="ECO:0007669"/>
    <property type="project" value="UniProtKB-KW"/>
</dbReference>
<dbReference type="eggNOG" id="ENOG502QQ0A">
    <property type="taxonomic scope" value="Eukaryota"/>
</dbReference>
<dbReference type="AlphaFoldDB" id="B8MAQ6"/>
<reference evidence="28" key="1">
    <citation type="journal article" date="2015" name="Genome Announc.">
        <title>Genome sequence of the AIDS-associated pathogen Penicillium marneffei (ATCC18224) and its near taxonomic relative Talaromyces stipitatus (ATCC10500).</title>
        <authorList>
            <person name="Nierman W.C."/>
            <person name="Fedorova-Abrams N.D."/>
            <person name="Andrianopoulos A."/>
        </authorList>
    </citation>
    <scope>NUCLEOTIDE SEQUENCE [LARGE SCALE GENOMIC DNA]</scope>
    <source>
        <strain evidence="28">ATCC 10500 / CBS 375.48 / QM 6759 / NRRL 1006</strain>
    </source>
</reference>
<dbReference type="Pfam" id="PF01262">
    <property type="entry name" value="AlaDh_PNT_C"/>
    <property type="match status" value="1"/>
</dbReference>
<dbReference type="InterPro" id="IPR029035">
    <property type="entry name" value="DHS-like_NAD/FAD-binding_dom"/>
</dbReference>
<dbReference type="GO" id="GO:0005743">
    <property type="term" value="C:mitochondrial inner membrane"/>
    <property type="evidence" value="ECO:0007669"/>
    <property type="project" value="UniProtKB-SubCell"/>
</dbReference>
<feature type="transmembrane region" description="Helical" evidence="24">
    <location>
        <begin position="830"/>
        <end position="854"/>
    </location>
</feature>
<dbReference type="RefSeq" id="XP_002481738.1">
    <property type="nucleotide sequence ID" value="XM_002481693.1"/>
</dbReference>
<comment type="similarity">
    <text evidence="21">In the C-terminal section; belongs to the PNT beta subunit family.</text>
</comment>
<keyword evidence="12" id="KW-0809">Transit peptide</keyword>
<dbReference type="SMART" id="SM01002">
    <property type="entry name" value="AlaDh_PNT_C"/>
    <property type="match status" value="1"/>
</dbReference>
<evidence type="ECO:0000256" key="16">
    <source>
        <dbReference type="ARBA" id="ARBA00023027"/>
    </source>
</evidence>
<keyword evidence="16" id="KW-0520">NAD</keyword>
<gene>
    <name evidence="27" type="ORF">TSTA_115440</name>
</gene>
<feature type="transmembrane region" description="Helical" evidence="24">
    <location>
        <begin position="863"/>
        <end position="882"/>
    </location>
</feature>
<evidence type="ECO:0000256" key="3">
    <source>
        <dbReference type="ARBA" id="ARBA00005624"/>
    </source>
</evidence>
<dbReference type="FunFam" id="3.40.50.720:FF:000028">
    <property type="entry name" value="NAD(P) transhydrogenase subunit alpha"/>
    <property type="match status" value="1"/>
</dbReference>
<dbReference type="PANTHER" id="PTHR10160">
    <property type="entry name" value="NAD(P) TRANSHYDROGENASE"/>
    <property type="match status" value="1"/>
</dbReference>
<dbReference type="PhylomeDB" id="B8MAQ6"/>
<keyword evidence="7" id="KW-0997">Cell inner membrane</keyword>
<evidence type="ECO:0000256" key="21">
    <source>
        <dbReference type="ARBA" id="ARBA00061558"/>
    </source>
</evidence>
<evidence type="ECO:0000256" key="20">
    <source>
        <dbReference type="ARBA" id="ARBA00054910"/>
    </source>
</evidence>
<feature type="transmembrane region" description="Helical" evidence="24">
    <location>
        <begin position="605"/>
        <end position="625"/>
    </location>
</feature>
<evidence type="ECO:0000256" key="6">
    <source>
        <dbReference type="ARBA" id="ARBA00022475"/>
    </source>
</evidence>
<dbReference type="PROSITE" id="PS00836">
    <property type="entry name" value="ALADH_PNT_1"/>
    <property type="match status" value="1"/>
</dbReference>
<dbReference type="InParanoid" id="B8MAQ6"/>
<dbReference type="Pfam" id="PF02233">
    <property type="entry name" value="PNTB"/>
    <property type="match status" value="1"/>
</dbReference>
<dbReference type="InterPro" id="IPR024605">
    <property type="entry name" value="NADP_transhyd_a_C"/>
</dbReference>
<feature type="transmembrane region" description="Helical" evidence="24">
    <location>
        <begin position="744"/>
        <end position="767"/>
    </location>
</feature>
<evidence type="ECO:0000256" key="11">
    <source>
        <dbReference type="ARBA" id="ARBA00022857"/>
    </source>
</evidence>
<keyword evidence="13" id="KW-1278">Translocase</keyword>
<dbReference type="HOGENOM" id="CLU_003376_0_0_1"/>
<evidence type="ECO:0000256" key="14">
    <source>
        <dbReference type="ARBA" id="ARBA00022989"/>
    </source>
</evidence>
<protein>
    <recommendedName>
        <fullName evidence="22">NAD(P) transhydrogenase, mitochondrial</fullName>
        <ecNumber evidence="5">7.1.1.1</ecNumber>
    </recommendedName>
    <alternativeName>
        <fullName evidence="23">Nicotinamide nucleotide transhydrogenase</fullName>
    </alternativeName>
</protein>
<keyword evidence="15" id="KW-0007">Acetylation</keyword>
<keyword evidence="17" id="KW-0496">Mitochondrion</keyword>
<sequence>MSWLKKAPALASFSLVIPTSPANLRILGCLAWQRFHCLRTTSRPRSHRQDRFLVASSAPHRHNFATASTSCVVVVPYQSLTVGIPRETFPNERRVAITPQNVALLLKKGFSRVLIETGAGVEAQFTDEAYRKAGAIIVEGDVVWSQSDILLKVRAPSIDDASQNEVDLIREGATVISFLYPAQNKPVVEALAKRGVTSFAMDKIPRISRAQVFDALSSMANIAGYKAVLEASNEFGRFLAGQVTAAGKVLVIGAGVAGLSAIGAARRNGAIVRAFDTRPAAREQVQSLGAEFIEVDIEEDGSGQGGYAKEMSKEFIEAEMKLFMEQCREVDIVITTALIPGRPAPKLITKEMVDAMKPGSVIVDLAAEAGGNCEATVPGKLAIYDGVKVIGYTDLPSRLPTQSSTLYSNNITKFLLSLADKDKGFNIDLNDEVTRGAIVSLNGEILPPPPPPTPPSTPTAGTVQAPVKEVKSVELTPWKKATREVVTVTAGMGSALALGKLTGPAFMGNMFTFGLAGLVGYRAVWGVVPALHSPLMSVTNAISGMVGIGGLFVMGGGYFPTTIPEALGALSVLLAFVNVSGGFVITKRMLDMFKRPTDPPEYPWLYAIPGVLFGGGYIAAAATGMAGLVQAGYLVSSVLCISSISGLASQLTARRGNILGILGVSSGFLASLLAVGFSPETLIQFGAVAGIGGLLGAVIGRRITPTGLPQTVAALHSVVGLAAVLTSIGSVMAEIGHVSTLHMVTAYLGVLIGGVTFTGSIVAFLKLAGRMKSTPTILPGRHVINSSLLGANIATMGVFVTMAPGAPVIAATCLGTNTALSFLKGYTTTAAIGGADMPVVITVLNAYSGFALVAEGFMLDNPLLTTVGSLIGVSGSILSYIMCVAMNRSLTNVLFGGIAPIKASKKIEGEVATTSVDETADALASAENVIIVVGYGMAVAKAQYAISEITKMLRAKGVNVRFAIHPVAGRMPGQCNVLLAEASVPYDIVLEMEEINDDFSDTDVTLVIGANDTVNPIALEPDSPISGMPVLQAWKSKEVIVMKRGMSSGYADVPNPMFYMPNTKMLFGDAKSSCDAIKNVLEGRK</sequence>
<dbReference type="SUPFAM" id="SSF52283">
    <property type="entry name" value="Formate/glycerate dehydrogenase catalytic domain-like"/>
    <property type="match status" value="1"/>
</dbReference>
<evidence type="ECO:0000256" key="13">
    <source>
        <dbReference type="ARBA" id="ARBA00022967"/>
    </source>
</evidence>
<dbReference type="InterPro" id="IPR034300">
    <property type="entry name" value="PNTB-like"/>
</dbReference>
<evidence type="ECO:0000256" key="17">
    <source>
        <dbReference type="ARBA" id="ARBA00023128"/>
    </source>
</evidence>
<evidence type="ECO:0000256" key="19">
    <source>
        <dbReference type="ARBA" id="ARBA00048202"/>
    </source>
</evidence>
<evidence type="ECO:0000256" key="5">
    <source>
        <dbReference type="ARBA" id="ARBA00012943"/>
    </source>
</evidence>
<feature type="transmembrane region" description="Helical" evidence="24">
    <location>
        <begin position="683"/>
        <end position="700"/>
    </location>
</feature>
<comment type="catalytic activity">
    <reaction evidence="19">
        <text>NAD(+) + NADPH + H(+)(in) = NADH + NADP(+) + H(+)(out)</text>
        <dbReference type="Rhea" id="RHEA:47992"/>
        <dbReference type="ChEBI" id="CHEBI:15378"/>
        <dbReference type="ChEBI" id="CHEBI:57540"/>
        <dbReference type="ChEBI" id="CHEBI:57783"/>
        <dbReference type="ChEBI" id="CHEBI:57945"/>
        <dbReference type="ChEBI" id="CHEBI:58349"/>
        <dbReference type="EC" id="7.1.1.1"/>
    </reaction>
</comment>
<evidence type="ECO:0000256" key="22">
    <source>
        <dbReference type="ARBA" id="ARBA00074145"/>
    </source>
</evidence>
<dbReference type="SMART" id="SM01003">
    <property type="entry name" value="AlaDh_PNT_N"/>
    <property type="match status" value="1"/>
</dbReference>
<feature type="transmembrane region" description="Helical" evidence="24">
    <location>
        <begin position="538"/>
        <end position="560"/>
    </location>
</feature>
<dbReference type="InterPro" id="IPR036291">
    <property type="entry name" value="NAD(P)-bd_dom_sf"/>
</dbReference>
<comment type="subunit">
    <text evidence="4">Homodimer.</text>
</comment>
<keyword evidence="18 24" id="KW-0472">Membrane</keyword>
<keyword evidence="11" id="KW-0521">NADP</keyword>
<evidence type="ECO:0000313" key="27">
    <source>
        <dbReference type="EMBL" id="EED17746.1"/>
    </source>
</evidence>
<dbReference type="EC" id="7.1.1.1" evidence="5"/>
<keyword evidence="14 24" id="KW-1133">Transmembrane helix</keyword>
<dbReference type="Gene3D" id="3.40.50.720">
    <property type="entry name" value="NAD(P)-binding Rossmann-like Domain"/>
    <property type="match status" value="2"/>
</dbReference>
<evidence type="ECO:0000259" key="25">
    <source>
        <dbReference type="SMART" id="SM01002"/>
    </source>
</evidence>
<dbReference type="GO" id="GO:0008750">
    <property type="term" value="F:proton-translocating NAD(P)+ transhydrogenase activity"/>
    <property type="evidence" value="ECO:0007669"/>
    <property type="project" value="UniProtKB-EC"/>
</dbReference>
<dbReference type="VEuPathDB" id="FungiDB:TSTA_115440"/>
<evidence type="ECO:0000259" key="26">
    <source>
        <dbReference type="SMART" id="SM01003"/>
    </source>
</evidence>
<dbReference type="GO" id="GO:0050661">
    <property type="term" value="F:NADP binding"/>
    <property type="evidence" value="ECO:0007669"/>
    <property type="project" value="TreeGrafter"/>
</dbReference>
<dbReference type="SUPFAM" id="SSF51735">
    <property type="entry name" value="NAD(P)-binding Rossmann-fold domains"/>
    <property type="match status" value="1"/>
</dbReference>
<keyword evidence="10" id="KW-0999">Mitochondrion inner membrane</keyword>
<organism evidence="27 28">
    <name type="scientific">Talaromyces stipitatus (strain ATCC 10500 / CBS 375.48 / QM 6759 / NRRL 1006)</name>
    <name type="common">Penicillium stipitatum</name>
    <dbReference type="NCBI Taxonomy" id="441959"/>
    <lineage>
        <taxon>Eukaryota</taxon>
        <taxon>Fungi</taxon>
        <taxon>Dikarya</taxon>
        <taxon>Ascomycota</taxon>
        <taxon>Pezizomycotina</taxon>
        <taxon>Eurotiomycetes</taxon>
        <taxon>Eurotiomycetidae</taxon>
        <taxon>Eurotiales</taxon>
        <taxon>Trichocomaceae</taxon>
        <taxon>Talaromyces</taxon>
        <taxon>Talaromyces sect. Talaromyces</taxon>
    </lineage>
</organism>
<evidence type="ECO:0000256" key="1">
    <source>
        <dbReference type="ARBA" id="ARBA00004292"/>
    </source>
</evidence>
<evidence type="ECO:0000256" key="18">
    <source>
        <dbReference type="ARBA" id="ARBA00023136"/>
    </source>
</evidence>
<evidence type="ECO:0000256" key="12">
    <source>
        <dbReference type="ARBA" id="ARBA00022946"/>
    </source>
</evidence>
<comment type="function">
    <text evidence="20">The transhydrogenation between NADH and NADP is coupled to respiration and ATP hydrolysis and functions as a proton pump across the membrane. May play a role in reactive oxygen species (ROS) detoxification in the adrenal gland.</text>
</comment>
<proteinExistence type="inferred from homology"/>